<dbReference type="InterPro" id="IPR024930">
    <property type="entry name" value="Skp_dom_sf"/>
</dbReference>
<dbReference type="SUPFAM" id="SSF111384">
    <property type="entry name" value="OmpH-like"/>
    <property type="match status" value="1"/>
</dbReference>
<protein>
    <submittedName>
        <fullName evidence="5">OmpH family outer membrane protein</fullName>
    </submittedName>
</protein>
<keyword evidence="4" id="KW-0472">Membrane</keyword>
<reference evidence="6" key="1">
    <citation type="journal article" date="2019" name="Int. J. Syst. Evol. Microbiol.">
        <title>The Global Catalogue of Microorganisms (GCM) 10K type strain sequencing project: providing services to taxonomists for standard genome sequencing and annotation.</title>
        <authorList>
            <consortium name="The Broad Institute Genomics Platform"/>
            <consortium name="The Broad Institute Genome Sequencing Center for Infectious Disease"/>
            <person name="Wu L."/>
            <person name="Ma J."/>
        </authorList>
    </citation>
    <scope>NUCLEOTIDE SEQUENCE [LARGE SCALE GENOMIC DNA]</scope>
    <source>
        <strain evidence="6">CCUG 66188</strain>
    </source>
</reference>
<feature type="transmembrane region" description="Helical" evidence="4">
    <location>
        <begin position="6"/>
        <end position="25"/>
    </location>
</feature>
<dbReference type="Pfam" id="PF03938">
    <property type="entry name" value="OmpH"/>
    <property type="match status" value="1"/>
</dbReference>
<keyword evidence="4" id="KW-1133">Transmembrane helix</keyword>
<keyword evidence="3" id="KW-0175">Coiled coil</keyword>
<dbReference type="Proteomes" id="UP001596023">
    <property type="component" value="Unassembled WGS sequence"/>
</dbReference>
<keyword evidence="6" id="KW-1185">Reference proteome</keyword>
<dbReference type="RefSeq" id="WP_379998576.1">
    <property type="nucleotide sequence ID" value="NZ_JBHSGN010000100.1"/>
</dbReference>
<evidence type="ECO:0000256" key="1">
    <source>
        <dbReference type="ARBA" id="ARBA00009091"/>
    </source>
</evidence>
<keyword evidence="2" id="KW-0732">Signal</keyword>
<gene>
    <name evidence="5" type="ORF">ACFO6W_16980</name>
</gene>
<evidence type="ECO:0000256" key="4">
    <source>
        <dbReference type="SAM" id="Phobius"/>
    </source>
</evidence>
<comment type="caution">
    <text evidence="5">The sequence shown here is derived from an EMBL/GenBank/DDBJ whole genome shotgun (WGS) entry which is preliminary data.</text>
</comment>
<keyword evidence="4" id="KW-0812">Transmembrane</keyword>
<evidence type="ECO:0000313" key="6">
    <source>
        <dbReference type="Proteomes" id="UP001596023"/>
    </source>
</evidence>
<evidence type="ECO:0000256" key="3">
    <source>
        <dbReference type="SAM" id="Coils"/>
    </source>
</evidence>
<dbReference type="PANTHER" id="PTHR35089">
    <property type="entry name" value="CHAPERONE PROTEIN SKP"/>
    <property type="match status" value="1"/>
</dbReference>
<proteinExistence type="inferred from homology"/>
<dbReference type="PANTHER" id="PTHR35089:SF1">
    <property type="entry name" value="CHAPERONE PROTEIN SKP"/>
    <property type="match status" value="1"/>
</dbReference>
<evidence type="ECO:0000313" key="5">
    <source>
        <dbReference type="EMBL" id="MFC4675388.1"/>
    </source>
</evidence>
<comment type="similarity">
    <text evidence="1">Belongs to the Skp family.</text>
</comment>
<evidence type="ECO:0000256" key="2">
    <source>
        <dbReference type="ARBA" id="ARBA00022729"/>
    </source>
</evidence>
<dbReference type="EMBL" id="JBHSGN010000100">
    <property type="protein sequence ID" value="MFC4675388.1"/>
    <property type="molecule type" value="Genomic_DNA"/>
</dbReference>
<sequence length="205" mass="23323">MKNISYVINGVLAVAIIVLFILFFTSNKKSTEGGSASLKFAEGDSTGVLPIAYVNVDSLLINYNYAKDANDVLMKEYNNSNATLNNKQRQFEQEVADFRKKIDNNVFLSQERAQQEQVRIQKMEADLHTTAERLREDYMKKQAKVNAEITDSVRVCLKDYNKKANYQVIFSNTGLDNILLAKDSYDITKDVIQLLNSRYKPEAAK</sequence>
<organism evidence="5 6">
    <name type="scientific">Dysgonomonas termitidis</name>
    <dbReference type="NCBI Taxonomy" id="1516126"/>
    <lineage>
        <taxon>Bacteria</taxon>
        <taxon>Pseudomonadati</taxon>
        <taxon>Bacteroidota</taxon>
        <taxon>Bacteroidia</taxon>
        <taxon>Bacteroidales</taxon>
        <taxon>Dysgonomonadaceae</taxon>
        <taxon>Dysgonomonas</taxon>
    </lineage>
</organism>
<feature type="coiled-coil region" evidence="3">
    <location>
        <begin position="70"/>
        <end position="101"/>
    </location>
</feature>
<accession>A0ABV9KZA2</accession>
<dbReference type="Gene3D" id="3.30.910.20">
    <property type="entry name" value="Skp domain"/>
    <property type="match status" value="1"/>
</dbReference>
<dbReference type="SMART" id="SM00935">
    <property type="entry name" value="OmpH"/>
    <property type="match status" value="1"/>
</dbReference>
<name>A0ABV9KZA2_9BACT</name>
<dbReference type="InterPro" id="IPR005632">
    <property type="entry name" value="Chaperone_Skp"/>
</dbReference>